<dbReference type="EMBL" id="MCFK01008872">
    <property type="protein sequence ID" value="RKF55580.1"/>
    <property type="molecule type" value="Genomic_DNA"/>
</dbReference>
<comment type="caution">
    <text evidence="1">The sequence shown here is derived from an EMBL/GenBank/DDBJ whole genome shotgun (WGS) entry which is preliminary data.</text>
</comment>
<accession>A0A420HDQ4</accession>
<name>A0A420HDQ4_9PEZI</name>
<evidence type="ECO:0000313" key="2">
    <source>
        <dbReference type="Proteomes" id="UP000286134"/>
    </source>
</evidence>
<reference evidence="1 2" key="1">
    <citation type="journal article" date="2018" name="BMC Genomics">
        <title>Comparative genome analyses reveal sequence features reflecting distinct modes of host-adaptation between dicot and monocot powdery mildew.</title>
        <authorList>
            <person name="Wu Y."/>
            <person name="Ma X."/>
            <person name="Pan Z."/>
            <person name="Kale S.D."/>
            <person name="Song Y."/>
            <person name="King H."/>
            <person name="Zhang Q."/>
            <person name="Presley C."/>
            <person name="Deng X."/>
            <person name="Wei C.I."/>
            <person name="Xiao S."/>
        </authorList>
    </citation>
    <scope>NUCLEOTIDE SEQUENCE [LARGE SCALE GENOMIC DNA]</scope>
    <source>
        <strain evidence="1">UMSG2</strain>
    </source>
</reference>
<organism evidence="1 2">
    <name type="scientific">Erysiphe neolycopersici</name>
    <dbReference type="NCBI Taxonomy" id="212602"/>
    <lineage>
        <taxon>Eukaryota</taxon>
        <taxon>Fungi</taxon>
        <taxon>Dikarya</taxon>
        <taxon>Ascomycota</taxon>
        <taxon>Pezizomycotina</taxon>
        <taxon>Leotiomycetes</taxon>
        <taxon>Erysiphales</taxon>
        <taxon>Erysiphaceae</taxon>
        <taxon>Erysiphe</taxon>
    </lineage>
</organism>
<dbReference type="Proteomes" id="UP000286134">
    <property type="component" value="Unassembled WGS sequence"/>
</dbReference>
<keyword evidence="2" id="KW-1185">Reference proteome</keyword>
<dbReference type="AlphaFoldDB" id="A0A420HDQ4"/>
<protein>
    <submittedName>
        <fullName evidence="1">Uncharacterized protein</fullName>
    </submittedName>
</protein>
<proteinExistence type="predicted"/>
<sequence>MPNIANIIILEGLSDHLFGGLSTVFVTNETVTGLADESDVIQDNHNREDNKIPSPHGKVTHSRTCQNPYITYSCSILFIEEYGF</sequence>
<gene>
    <name evidence="1" type="ORF">OnM2_088064</name>
</gene>
<evidence type="ECO:0000313" key="1">
    <source>
        <dbReference type="EMBL" id="RKF55580.1"/>
    </source>
</evidence>